<dbReference type="Pfam" id="PF00072">
    <property type="entry name" value="Response_reg"/>
    <property type="match status" value="1"/>
</dbReference>
<name>A0A1J5MZ55_9BACT</name>
<dbReference type="InterPro" id="IPR039420">
    <property type="entry name" value="WalR-like"/>
</dbReference>
<dbReference type="GO" id="GO:0032993">
    <property type="term" value="C:protein-DNA complex"/>
    <property type="evidence" value="ECO:0007669"/>
    <property type="project" value="TreeGrafter"/>
</dbReference>
<gene>
    <name evidence="6" type="primary">spo0A</name>
    <name evidence="6" type="ORF">BerOc1_03224</name>
</gene>
<dbReference type="GO" id="GO:0006355">
    <property type="term" value="P:regulation of DNA-templated transcription"/>
    <property type="evidence" value="ECO:0007669"/>
    <property type="project" value="TreeGrafter"/>
</dbReference>
<dbReference type="InterPro" id="IPR001789">
    <property type="entry name" value="Sig_transdc_resp-reg_receiver"/>
</dbReference>
<organism evidence="6 7">
    <name type="scientific">Pseudodesulfovibrio hydrargyri</name>
    <dbReference type="NCBI Taxonomy" id="2125990"/>
    <lineage>
        <taxon>Bacteria</taxon>
        <taxon>Pseudomonadati</taxon>
        <taxon>Thermodesulfobacteriota</taxon>
        <taxon>Desulfovibrionia</taxon>
        <taxon>Desulfovibrionales</taxon>
        <taxon>Desulfovibrionaceae</taxon>
    </lineage>
</organism>
<evidence type="ECO:0000313" key="6">
    <source>
        <dbReference type="EMBL" id="OIQ51274.1"/>
    </source>
</evidence>
<dbReference type="PROSITE" id="PS50110">
    <property type="entry name" value="RESPONSE_REGULATORY"/>
    <property type="match status" value="1"/>
</dbReference>
<evidence type="ECO:0000256" key="4">
    <source>
        <dbReference type="PROSITE-ProRule" id="PRU00169"/>
    </source>
</evidence>
<dbReference type="InterPro" id="IPR011006">
    <property type="entry name" value="CheY-like_superfamily"/>
</dbReference>
<dbReference type="OrthoDB" id="9800029at2"/>
<keyword evidence="1 4" id="KW-0597">Phosphoprotein</keyword>
<sequence>MKVLLVDDEVELVSAMAERLGFRDVDADWTDNGESALAMAEETDYDVAVLDMKMPRLSGLELMELLADRHPDMKFIFLSGHGSEADFKAGCAAGCNYLIKPIQLEDLVALIRKVAA</sequence>
<dbReference type="SUPFAM" id="SSF52172">
    <property type="entry name" value="CheY-like"/>
    <property type="match status" value="1"/>
</dbReference>
<comment type="caution">
    <text evidence="6">The sequence shown here is derived from an EMBL/GenBank/DDBJ whole genome shotgun (WGS) entry which is preliminary data.</text>
</comment>
<accession>A0A1J5MZ55</accession>
<keyword evidence="7" id="KW-1185">Reference proteome</keyword>
<evidence type="ECO:0000256" key="2">
    <source>
        <dbReference type="ARBA" id="ARBA00023012"/>
    </source>
</evidence>
<dbReference type="GO" id="GO:0000156">
    <property type="term" value="F:phosphorelay response regulator activity"/>
    <property type="evidence" value="ECO:0007669"/>
    <property type="project" value="TreeGrafter"/>
</dbReference>
<dbReference type="EMBL" id="LKAQ01000004">
    <property type="protein sequence ID" value="OIQ51274.1"/>
    <property type="molecule type" value="Genomic_DNA"/>
</dbReference>
<dbReference type="GO" id="GO:0005829">
    <property type="term" value="C:cytosol"/>
    <property type="evidence" value="ECO:0007669"/>
    <property type="project" value="TreeGrafter"/>
</dbReference>
<dbReference type="RefSeq" id="WP_071546687.1">
    <property type="nucleotide sequence ID" value="NZ_LKAQ01000004.1"/>
</dbReference>
<evidence type="ECO:0000313" key="7">
    <source>
        <dbReference type="Proteomes" id="UP000181901"/>
    </source>
</evidence>
<evidence type="ECO:0000256" key="3">
    <source>
        <dbReference type="ARBA" id="ARBA00023125"/>
    </source>
</evidence>
<dbReference type="AlphaFoldDB" id="A0A1J5MZ55"/>
<dbReference type="GO" id="GO:0000976">
    <property type="term" value="F:transcription cis-regulatory region binding"/>
    <property type="evidence" value="ECO:0007669"/>
    <property type="project" value="TreeGrafter"/>
</dbReference>
<feature type="modified residue" description="4-aspartylphosphate" evidence="4">
    <location>
        <position position="51"/>
    </location>
</feature>
<dbReference type="PANTHER" id="PTHR48111">
    <property type="entry name" value="REGULATOR OF RPOS"/>
    <property type="match status" value="1"/>
</dbReference>
<keyword evidence="2" id="KW-0902">Two-component regulatory system</keyword>
<protein>
    <submittedName>
        <fullName evidence="6">Stage 0 sporulation protein A</fullName>
    </submittedName>
</protein>
<proteinExistence type="predicted"/>
<evidence type="ECO:0000256" key="1">
    <source>
        <dbReference type="ARBA" id="ARBA00022553"/>
    </source>
</evidence>
<feature type="domain" description="Response regulatory" evidence="5">
    <location>
        <begin position="2"/>
        <end position="115"/>
    </location>
</feature>
<reference evidence="6 7" key="1">
    <citation type="submission" date="2015-09" db="EMBL/GenBank/DDBJ databases">
        <title>Genome of Desulfovibrio dechloracetivorans BerOc1, a mercury methylating strain isolated from highly hydrocarbons and metals contaminated coastal sediments.</title>
        <authorList>
            <person name="Goni Urriza M."/>
            <person name="Gassie C."/>
            <person name="Bouchez O."/>
            <person name="Klopp C."/>
            <person name="Ranchou-Peyruse A."/>
            <person name="Remy G."/>
        </authorList>
    </citation>
    <scope>NUCLEOTIDE SEQUENCE [LARGE SCALE GENOMIC DNA]</scope>
    <source>
        <strain evidence="6 7">BerOc1</strain>
    </source>
</reference>
<dbReference type="PANTHER" id="PTHR48111:SF40">
    <property type="entry name" value="PHOSPHATE REGULON TRANSCRIPTIONAL REGULATORY PROTEIN PHOB"/>
    <property type="match status" value="1"/>
</dbReference>
<dbReference type="SMART" id="SM00448">
    <property type="entry name" value="REC"/>
    <property type="match status" value="1"/>
</dbReference>
<dbReference type="Proteomes" id="UP000181901">
    <property type="component" value="Unassembled WGS sequence"/>
</dbReference>
<evidence type="ECO:0000259" key="5">
    <source>
        <dbReference type="PROSITE" id="PS50110"/>
    </source>
</evidence>
<keyword evidence="3" id="KW-0238">DNA-binding</keyword>
<dbReference type="Gene3D" id="3.40.50.2300">
    <property type="match status" value="1"/>
</dbReference>